<dbReference type="Proteomes" id="UP001157938">
    <property type="component" value="Unassembled WGS sequence"/>
</dbReference>
<keyword evidence="2" id="KW-1185">Reference proteome</keyword>
<protein>
    <recommendedName>
        <fullName evidence="3">Reverse transcriptase zinc-binding domain-containing protein</fullName>
    </recommendedName>
</protein>
<organism evidence="1 2">
    <name type="scientific">Peronospora farinosa</name>
    <dbReference type="NCBI Taxonomy" id="134698"/>
    <lineage>
        <taxon>Eukaryota</taxon>
        <taxon>Sar</taxon>
        <taxon>Stramenopiles</taxon>
        <taxon>Oomycota</taxon>
        <taxon>Peronosporomycetes</taxon>
        <taxon>Peronosporales</taxon>
        <taxon>Peronosporaceae</taxon>
        <taxon>Peronospora</taxon>
    </lineage>
</organism>
<evidence type="ECO:0000313" key="1">
    <source>
        <dbReference type="EMBL" id="CAH0493478.1"/>
    </source>
</evidence>
<dbReference type="PANTHER" id="PTHR19446">
    <property type="entry name" value="REVERSE TRANSCRIPTASES"/>
    <property type="match status" value="1"/>
</dbReference>
<evidence type="ECO:0000313" key="2">
    <source>
        <dbReference type="Proteomes" id="UP001157938"/>
    </source>
</evidence>
<dbReference type="EMBL" id="CAKLBC010001741">
    <property type="protein sequence ID" value="CAH0493478.1"/>
    <property type="molecule type" value="Genomic_DNA"/>
</dbReference>
<sequence length="556" mass="63293">MTAHDFYWAITKSPKGKSSGFDGLPAEYYQLFPETWARLYELIYSAQFSRGRMTKFQRRAYISLLYKKGDRYDPKNYRPITLLNHDAKFGPKILAHRTGLILPKLIHVDQTGFVPGRSIRHALFAFVGSLHLCSLRDAIRYASRHMAIPSWFAAAASLLTATLRGNGVTFDILYAKVPSPATPPRPWASLGPFWYRTLQAWQVLRDSPHNTTVSTSSLLEAPLWDNHLFRVGGLQRTLAQSSQLCCLFRDLGYIRLRDFVDRHGALPSVDVCRPLLASVEFSSPRLRSLAVSHFVSTLGSWVNLSAPVALGPSPPTTLTSSLHGWRIRGTMVVAMDNRDFYRALHSPPPIPTMPHTALGMSSEPNWLGLWRRDRSLDLDVLPVLSDLKFRLQHNALKLRSKYQWRPVDVGCVHGCPDVETSRHLFWDCPYAQRLWSLFLPGFRSATERPLAWEAAVYLLDTGLTPESSRTIGQHNFLRVFNVVRCCVFRSLWLHRNERVFQPTTPSSQAWLDAHACCYARLHLRRLLAVSSNDRLRNFSRDLISLLPRAARFIPGH</sequence>
<name>A0ABN8CJE8_9STRA</name>
<evidence type="ECO:0008006" key="3">
    <source>
        <dbReference type="Google" id="ProtNLM"/>
    </source>
</evidence>
<comment type="caution">
    <text evidence="1">The sequence shown here is derived from an EMBL/GenBank/DDBJ whole genome shotgun (WGS) entry which is preliminary data.</text>
</comment>
<gene>
    <name evidence="1" type="ORF">PFR001_LOCUS8607</name>
</gene>
<proteinExistence type="predicted"/>
<reference evidence="1 2" key="1">
    <citation type="submission" date="2021-11" db="EMBL/GenBank/DDBJ databases">
        <authorList>
            <person name="Islam A."/>
            <person name="Islam S."/>
            <person name="Flora M.S."/>
            <person name="Rahman M."/>
            <person name="Ziaur R.M."/>
            <person name="Epstein J.H."/>
            <person name="Hassan M."/>
            <person name="Klassen M."/>
            <person name="Woodard K."/>
            <person name="Webb A."/>
            <person name="Webby R.J."/>
            <person name="El Zowalaty M.E."/>
        </authorList>
    </citation>
    <scope>NUCLEOTIDE SEQUENCE [LARGE SCALE GENOMIC DNA]</scope>
    <source>
        <strain evidence="1">Pf1</strain>
    </source>
</reference>
<accession>A0ABN8CJE8</accession>